<keyword evidence="4" id="KW-0145">Chemotaxis</keyword>
<feature type="modified residue" description="Phosphohistidine" evidence="11">
    <location>
        <position position="46"/>
    </location>
</feature>
<dbReference type="InterPro" id="IPR051315">
    <property type="entry name" value="Bact_Chemotaxis_CheA"/>
</dbReference>
<evidence type="ECO:0000256" key="10">
    <source>
        <dbReference type="ARBA" id="ARBA00023012"/>
    </source>
</evidence>
<dbReference type="CDD" id="cd16916">
    <property type="entry name" value="HATPase_CheA-like"/>
    <property type="match status" value="1"/>
</dbReference>
<dbReference type="Gene3D" id="3.30.70.1110">
    <property type="entry name" value="Histidine kinase CheA-like, P2 response regulator-binding domain"/>
    <property type="match status" value="1"/>
</dbReference>
<dbReference type="SUPFAM" id="SSF50341">
    <property type="entry name" value="CheW-like"/>
    <property type="match status" value="1"/>
</dbReference>
<evidence type="ECO:0000256" key="6">
    <source>
        <dbReference type="ARBA" id="ARBA00022679"/>
    </source>
</evidence>
<dbReference type="PROSITE" id="PS50894">
    <property type="entry name" value="HPT"/>
    <property type="match status" value="1"/>
</dbReference>
<feature type="domain" description="HPt" evidence="14">
    <location>
        <begin position="1"/>
        <end position="103"/>
    </location>
</feature>
<dbReference type="InterPro" id="IPR002545">
    <property type="entry name" value="CheW-lke_dom"/>
</dbReference>
<dbReference type="Pfam" id="PF07194">
    <property type="entry name" value="P2"/>
    <property type="match status" value="1"/>
</dbReference>
<dbReference type="InterPro" id="IPR036641">
    <property type="entry name" value="HPT_dom_sf"/>
</dbReference>
<dbReference type="Gene3D" id="1.20.120.160">
    <property type="entry name" value="HPT domain"/>
    <property type="match status" value="1"/>
</dbReference>
<keyword evidence="5 11" id="KW-0597">Phosphoprotein</keyword>
<dbReference type="SUPFAM" id="SSF47226">
    <property type="entry name" value="Histidine-containing phosphotransfer domain, HPT domain"/>
    <property type="match status" value="1"/>
</dbReference>
<evidence type="ECO:0000256" key="5">
    <source>
        <dbReference type="ARBA" id="ARBA00022553"/>
    </source>
</evidence>
<dbReference type="FunFam" id="3.30.565.10:FF:000016">
    <property type="entry name" value="Chemotaxis protein CheA, putative"/>
    <property type="match status" value="1"/>
</dbReference>
<sequence length="693" mass="75759">MEMNQYMSIFIDESNDHLQSLNENMLRLEQQPEDISIVQVIFRSAHTLKGMSATMGFEDLAALTHDMENVLDLVRNSKLSMNGHIFDTLFKCLDALEAMVQDIINGGTGKGDVEELVQILKAIVKGDVEGKSSAKAKTAATASTVSAQLLLDQYQLSVISQSLESGHRAYYIEVSVREDCLLKAARAYMVFDVLERNGEVVKAFPSVQEIEQEQFDRGFSVYYITQAEEESLRDQISRVSEIDSVSLTAVDRESLAELTKSHEQANQIKSAKQETAAAEAPVIASSTVTSKESAPVRAAAATAPTSGNASPRTIRVDIERLDSLMNLFSELLIDRVRLEQLASEVRRNDLTETVEHMARVSADLQNIVLKLRMVPVESVFNRFPRMVRDLAKSLDKKVDLIVVGAETELDRTVIDEIGDPLVHLIRNAVDHGIESISERVKLGKSEVGTVHLRAYHSGNHVFIEIEEDGKGINRPKVLETAIKRGVVTAEEAKNLSDDEVNMLIFAAGFSTADKVSDISGRGVGLDVVKSKIASLGGHVAVTSKLGSGTKFSIQLPLTLSIIAAMLIKLGNEKYAFPLSSIVETGSIKRSDIRTLHGNRIIDYRQTIIPVVSLAHLVDSPAYNDEDETETEMLVIRKGDKLAAVLVEEFIGQSEIVLKPLGKYLAGNLGVVSGATILGDGQVALIVDPNALIK</sequence>
<dbReference type="InterPro" id="IPR037052">
    <property type="entry name" value="CheA-like_P2_sf"/>
</dbReference>
<dbReference type="InterPro" id="IPR004358">
    <property type="entry name" value="Sig_transdc_His_kin-like_C"/>
</dbReference>
<dbReference type="PROSITE" id="PS50851">
    <property type="entry name" value="CHEW"/>
    <property type="match status" value="1"/>
</dbReference>
<gene>
    <name evidence="15" type="ORF">D7Z26_09845</name>
</gene>
<evidence type="ECO:0000256" key="4">
    <source>
        <dbReference type="ARBA" id="ARBA00022500"/>
    </source>
</evidence>
<dbReference type="InterPro" id="IPR036890">
    <property type="entry name" value="HATPase_C_sf"/>
</dbReference>
<dbReference type="Pfam" id="PF01584">
    <property type="entry name" value="CheW"/>
    <property type="match status" value="1"/>
</dbReference>
<dbReference type="SMART" id="SM00387">
    <property type="entry name" value="HATPase_c"/>
    <property type="match status" value="1"/>
</dbReference>
<dbReference type="PRINTS" id="PR00344">
    <property type="entry name" value="BCTRLSENSOR"/>
</dbReference>
<dbReference type="InterPro" id="IPR008207">
    <property type="entry name" value="Sig_transdc_His_kin_Hpt_dom"/>
</dbReference>
<evidence type="ECO:0000313" key="15">
    <source>
        <dbReference type="EMBL" id="RKP55477.1"/>
    </source>
</evidence>
<dbReference type="InterPro" id="IPR005467">
    <property type="entry name" value="His_kinase_dom"/>
</dbReference>
<evidence type="ECO:0000256" key="8">
    <source>
        <dbReference type="ARBA" id="ARBA00022777"/>
    </source>
</evidence>
<dbReference type="PANTHER" id="PTHR43395">
    <property type="entry name" value="SENSOR HISTIDINE KINASE CHEA"/>
    <property type="match status" value="1"/>
</dbReference>
<dbReference type="Gene3D" id="1.10.287.560">
    <property type="entry name" value="Histidine kinase CheA-like, homodimeric domain"/>
    <property type="match status" value="1"/>
</dbReference>
<keyword evidence="8" id="KW-0418">Kinase</keyword>
<evidence type="ECO:0000256" key="9">
    <source>
        <dbReference type="ARBA" id="ARBA00022840"/>
    </source>
</evidence>
<evidence type="ECO:0000259" key="12">
    <source>
        <dbReference type="PROSITE" id="PS50109"/>
    </source>
</evidence>
<evidence type="ECO:0000313" key="16">
    <source>
        <dbReference type="Proteomes" id="UP000282076"/>
    </source>
</evidence>
<keyword evidence="7" id="KW-0547">Nucleotide-binding</keyword>
<dbReference type="InterPro" id="IPR010808">
    <property type="entry name" value="CheA_P2-bd"/>
</dbReference>
<dbReference type="InterPro" id="IPR035891">
    <property type="entry name" value="CheY-binding_CheA"/>
</dbReference>
<dbReference type="SMART" id="SM01231">
    <property type="entry name" value="H-kinase_dim"/>
    <property type="match status" value="1"/>
</dbReference>
<dbReference type="GO" id="GO:0006935">
    <property type="term" value="P:chemotaxis"/>
    <property type="evidence" value="ECO:0007669"/>
    <property type="project" value="UniProtKB-KW"/>
</dbReference>
<reference evidence="15 16" key="1">
    <citation type="submission" date="2018-10" db="EMBL/GenBank/DDBJ databases">
        <title>Cohnella sp. M2MS4P-1, whole genome shotgun sequence.</title>
        <authorList>
            <person name="Tuo L."/>
        </authorList>
    </citation>
    <scope>NUCLEOTIDE SEQUENCE [LARGE SCALE GENOMIC DNA]</scope>
    <source>
        <strain evidence="15 16">M2MS4P-1</strain>
    </source>
</reference>
<evidence type="ECO:0000256" key="2">
    <source>
        <dbReference type="ARBA" id="ARBA00012438"/>
    </source>
</evidence>
<dbReference type="RefSeq" id="WP_120976260.1">
    <property type="nucleotide sequence ID" value="NZ_RBZM01000004.1"/>
</dbReference>
<comment type="caution">
    <text evidence="15">The sequence shown here is derived from an EMBL/GenBank/DDBJ whole genome shotgun (WGS) entry which is preliminary data.</text>
</comment>
<keyword evidence="10" id="KW-0902">Two-component regulatory system</keyword>
<dbReference type="Proteomes" id="UP000282076">
    <property type="component" value="Unassembled WGS sequence"/>
</dbReference>
<proteinExistence type="predicted"/>
<dbReference type="Pfam" id="PF01627">
    <property type="entry name" value="Hpt"/>
    <property type="match status" value="1"/>
</dbReference>
<dbReference type="SUPFAM" id="SSF47384">
    <property type="entry name" value="Homodimeric domain of signal transducing histidine kinase"/>
    <property type="match status" value="1"/>
</dbReference>
<dbReference type="OrthoDB" id="9803176at2"/>
<evidence type="ECO:0000256" key="3">
    <source>
        <dbReference type="ARBA" id="ARBA00021495"/>
    </source>
</evidence>
<dbReference type="GO" id="GO:0005737">
    <property type="term" value="C:cytoplasm"/>
    <property type="evidence" value="ECO:0007669"/>
    <property type="project" value="InterPro"/>
</dbReference>
<dbReference type="AlphaFoldDB" id="A0A494XY74"/>
<comment type="catalytic activity">
    <reaction evidence="1">
        <text>ATP + protein L-histidine = ADP + protein N-phospho-L-histidine.</text>
        <dbReference type="EC" id="2.7.13.3"/>
    </reaction>
</comment>
<dbReference type="InterPro" id="IPR036097">
    <property type="entry name" value="HisK_dim/P_sf"/>
</dbReference>
<evidence type="ECO:0000259" key="13">
    <source>
        <dbReference type="PROSITE" id="PS50851"/>
    </source>
</evidence>
<dbReference type="EC" id="2.7.13.3" evidence="2"/>
<name>A0A494XY74_9BACL</name>
<dbReference type="SUPFAM" id="SSF55874">
    <property type="entry name" value="ATPase domain of HSP90 chaperone/DNA topoisomerase II/histidine kinase"/>
    <property type="match status" value="1"/>
</dbReference>
<dbReference type="InterPro" id="IPR004105">
    <property type="entry name" value="CheA-like_dim"/>
</dbReference>
<dbReference type="Pfam" id="PF02895">
    <property type="entry name" value="H-kinase_dim"/>
    <property type="match status" value="1"/>
</dbReference>
<feature type="domain" description="CheW-like" evidence="13">
    <location>
        <begin position="561"/>
        <end position="693"/>
    </location>
</feature>
<keyword evidence="9" id="KW-0067">ATP-binding</keyword>
<dbReference type="CDD" id="cd00088">
    <property type="entry name" value="HPT"/>
    <property type="match status" value="1"/>
</dbReference>
<dbReference type="CDD" id="cd00731">
    <property type="entry name" value="CheA_reg"/>
    <property type="match status" value="1"/>
</dbReference>
<dbReference type="Gene3D" id="3.30.565.10">
    <property type="entry name" value="Histidine kinase-like ATPase, C-terminal domain"/>
    <property type="match status" value="1"/>
</dbReference>
<dbReference type="InterPro" id="IPR036061">
    <property type="entry name" value="CheW-like_dom_sf"/>
</dbReference>
<dbReference type="SMART" id="SM00260">
    <property type="entry name" value="CheW"/>
    <property type="match status" value="1"/>
</dbReference>
<dbReference type="GO" id="GO:0005524">
    <property type="term" value="F:ATP binding"/>
    <property type="evidence" value="ECO:0007669"/>
    <property type="project" value="UniProtKB-KW"/>
</dbReference>
<dbReference type="SUPFAM" id="SSF55052">
    <property type="entry name" value="CheY-binding domain of CheA"/>
    <property type="match status" value="1"/>
</dbReference>
<dbReference type="EMBL" id="RBZM01000004">
    <property type="protein sequence ID" value="RKP55477.1"/>
    <property type="molecule type" value="Genomic_DNA"/>
</dbReference>
<dbReference type="Pfam" id="PF02518">
    <property type="entry name" value="HATPase_c"/>
    <property type="match status" value="1"/>
</dbReference>
<dbReference type="Gene3D" id="2.30.30.40">
    <property type="entry name" value="SH3 Domains"/>
    <property type="match status" value="1"/>
</dbReference>
<protein>
    <recommendedName>
        <fullName evidence="3">Chemotaxis protein CheA</fullName>
        <ecNumber evidence="2">2.7.13.3</ecNumber>
    </recommendedName>
</protein>
<dbReference type="SMART" id="SM00073">
    <property type="entry name" value="HPT"/>
    <property type="match status" value="1"/>
</dbReference>
<evidence type="ECO:0000256" key="11">
    <source>
        <dbReference type="PROSITE-ProRule" id="PRU00110"/>
    </source>
</evidence>
<evidence type="ECO:0000259" key="14">
    <source>
        <dbReference type="PROSITE" id="PS50894"/>
    </source>
</evidence>
<dbReference type="InterPro" id="IPR003594">
    <property type="entry name" value="HATPase_dom"/>
</dbReference>
<accession>A0A494XY74</accession>
<evidence type="ECO:0000256" key="1">
    <source>
        <dbReference type="ARBA" id="ARBA00000085"/>
    </source>
</evidence>
<evidence type="ECO:0000256" key="7">
    <source>
        <dbReference type="ARBA" id="ARBA00022741"/>
    </source>
</evidence>
<feature type="domain" description="Histidine kinase" evidence="12">
    <location>
        <begin position="313"/>
        <end position="559"/>
    </location>
</feature>
<dbReference type="PROSITE" id="PS50109">
    <property type="entry name" value="HIS_KIN"/>
    <property type="match status" value="1"/>
</dbReference>
<organism evidence="15 16">
    <name type="scientific">Cohnella endophytica</name>
    <dbReference type="NCBI Taxonomy" id="2419778"/>
    <lineage>
        <taxon>Bacteria</taxon>
        <taxon>Bacillati</taxon>
        <taxon>Bacillota</taxon>
        <taxon>Bacilli</taxon>
        <taxon>Bacillales</taxon>
        <taxon>Paenibacillaceae</taxon>
        <taxon>Cohnella</taxon>
    </lineage>
</organism>
<dbReference type="InterPro" id="IPR037006">
    <property type="entry name" value="CheA-like_homodim_sf"/>
</dbReference>
<keyword evidence="16" id="KW-1185">Reference proteome</keyword>
<dbReference type="GO" id="GO:0000155">
    <property type="term" value="F:phosphorelay sensor kinase activity"/>
    <property type="evidence" value="ECO:0007669"/>
    <property type="project" value="InterPro"/>
</dbReference>
<keyword evidence="6" id="KW-0808">Transferase</keyword>
<dbReference type="PANTHER" id="PTHR43395:SF1">
    <property type="entry name" value="CHEMOTAXIS PROTEIN CHEA"/>
    <property type="match status" value="1"/>
</dbReference>